<sequence>MPPLLAIGVLAGAGVLARKKAMDRESPGENPAGIVSPSRSPHAPDDAEPVDPNAYFPEPPEDKKWSPPLKSALQGIFRERNEAARSKLLQQTAEAIPPTDFPDVLSYLREFDREDVASNLTADLANRLMERWAAADLKGLSDWAAKSPPGTLRDDAISCVIQETASKDAAAAEAWARTLPDPETRTSALRDLAQHQTIEHPETALRLLKDLPSDPDDLETNAQISLAASNWAHDHPEDATRWVGQLEDSPMKTEALAGIAISMAEKNPAEAAAFAVDKMPACQRQSDTVVGVVQLWAQQDPLKAADWVADFPAGAMKDSASRTLVAIWSQTAPDKAGAWLKQQVAK</sequence>
<dbReference type="AlphaFoldDB" id="A0A975G6A1"/>
<feature type="region of interest" description="Disordered" evidence="1">
    <location>
        <begin position="19"/>
        <end position="68"/>
    </location>
</feature>
<proteinExistence type="predicted"/>
<dbReference type="Proteomes" id="UP000676169">
    <property type="component" value="Chromosome"/>
</dbReference>
<accession>A0A975G6A1</accession>
<name>A0A975G6A1_9BACT</name>
<evidence type="ECO:0000313" key="3">
    <source>
        <dbReference type="Proteomes" id="UP000676169"/>
    </source>
</evidence>
<evidence type="ECO:0000256" key="1">
    <source>
        <dbReference type="SAM" id="MobiDB-lite"/>
    </source>
</evidence>
<dbReference type="KEGG" id="lamb:KBB96_11855"/>
<organism evidence="2 3">
    <name type="scientific">Luteolibacter ambystomatis</name>
    <dbReference type="NCBI Taxonomy" id="2824561"/>
    <lineage>
        <taxon>Bacteria</taxon>
        <taxon>Pseudomonadati</taxon>
        <taxon>Verrucomicrobiota</taxon>
        <taxon>Verrucomicrobiia</taxon>
        <taxon>Verrucomicrobiales</taxon>
        <taxon>Verrucomicrobiaceae</taxon>
        <taxon>Luteolibacter</taxon>
    </lineage>
</organism>
<gene>
    <name evidence="2" type="ORF">KBB96_11855</name>
</gene>
<evidence type="ECO:0000313" key="2">
    <source>
        <dbReference type="EMBL" id="QUE49568.1"/>
    </source>
</evidence>
<reference evidence="2" key="1">
    <citation type="submission" date="2021-04" db="EMBL/GenBank/DDBJ databases">
        <title>Luteolibacter sp. 32A isolated from the skin of an Anderson's salamander (Ambystoma andersonii).</title>
        <authorList>
            <person name="Spergser J."/>
            <person name="Busse H.-J."/>
        </authorList>
    </citation>
    <scope>NUCLEOTIDE SEQUENCE</scope>
    <source>
        <strain evidence="2">32A</strain>
    </source>
</reference>
<protein>
    <submittedName>
        <fullName evidence="2">Uncharacterized protein</fullName>
    </submittedName>
</protein>
<dbReference type="RefSeq" id="WP_211629657.1">
    <property type="nucleotide sequence ID" value="NZ_CP073100.1"/>
</dbReference>
<keyword evidence="3" id="KW-1185">Reference proteome</keyword>
<dbReference type="EMBL" id="CP073100">
    <property type="protein sequence ID" value="QUE49568.1"/>
    <property type="molecule type" value="Genomic_DNA"/>
</dbReference>